<protein>
    <recommendedName>
        <fullName evidence="4">Cuticle protein</fullName>
    </recommendedName>
</protein>
<keyword evidence="1" id="KW-0732">Signal</keyword>
<feature type="chain" id="PRO_5047236777" description="Cuticle protein" evidence="1">
    <location>
        <begin position="17"/>
        <end position="170"/>
    </location>
</feature>
<reference evidence="3" key="1">
    <citation type="journal article" date="2015" name="Proc. Natl. Acad. Sci. U.S.A.">
        <title>Genome sequence of the Asian Tiger mosquito, Aedes albopictus, reveals insights into its biology, genetics, and evolution.</title>
        <authorList>
            <person name="Chen X.G."/>
            <person name="Jiang X."/>
            <person name="Gu J."/>
            <person name="Xu M."/>
            <person name="Wu Y."/>
            <person name="Deng Y."/>
            <person name="Zhang C."/>
            <person name="Bonizzoni M."/>
            <person name="Dermauw W."/>
            <person name="Vontas J."/>
            <person name="Armbruster P."/>
            <person name="Huang X."/>
            <person name="Yang Y."/>
            <person name="Zhang H."/>
            <person name="He W."/>
            <person name="Peng H."/>
            <person name="Liu Y."/>
            <person name="Wu K."/>
            <person name="Chen J."/>
            <person name="Lirakis M."/>
            <person name="Topalis P."/>
            <person name="Van Leeuwen T."/>
            <person name="Hall A.B."/>
            <person name="Jiang X."/>
            <person name="Thorpe C."/>
            <person name="Mueller R.L."/>
            <person name="Sun C."/>
            <person name="Waterhouse R.M."/>
            <person name="Yan G."/>
            <person name="Tu Z.J."/>
            <person name="Fang X."/>
            <person name="James A.A."/>
        </authorList>
    </citation>
    <scope>NUCLEOTIDE SEQUENCE [LARGE SCALE GENOMIC DNA]</scope>
    <source>
        <strain evidence="3">Foshan</strain>
    </source>
</reference>
<organism evidence="2 3">
    <name type="scientific">Aedes albopictus</name>
    <name type="common">Asian tiger mosquito</name>
    <name type="synonym">Stegomyia albopicta</name>
    <dbReference type="NCBI Taxonomy" id="7160"/>
    <lineage>
        <taxon>Eukaryota</taxon>
        <taxon>Metazoa</taxon>
        <taxon>Ecdysozoa</taxon>
        <taxon>Arthropoda</taxon>
        <taxon>Hexapoda</taxon>
        <taxon>Insecta</taxon>
        <taxon>Pterygota</taxon>
        <taxon>Neoptera</taxon>
        <taxon>Endopterygota</taxon>
        <taxon>Diptera</taxon>
        <taxon>Nematocera</taxon>
        <taxon>Culicoidea</taxon>
        <taxon>Culicidae</taxon>
        <taxon>Culicinae</taxon>
        <taxon>Aedini</taxon>
        <taxon>Aedes</taxon>
        <taxon>Stegomyia</taxon>
    </lineage>
</organism>
<evidence type="ECO:0000256" key="1">
    <source>
        <dbReference type="SAM" id="SignalP"/>
    </source>
</evidence>
<dbReference type="RefSeq" id="XP_029730684.2">
    <property type="nucleotide sequence ID" value="XM_029874824.2"/>
</dbReference>
<dbReference type="EnsemblMetazoa" id="AALFPA23_007548.R10047">
    <property type="protein sequence ID" value="AALFPA23_007548.P10047"/>
    <property type="gene ID" value="AALFPA23_007548"/>
</dbReference>
<name>A0ABM1YB85_AEDAL</name>
<reference evidence="2" key="2">
    <citation type="submission" date="2025-05" db="UniProtKB">
        <authorList>
            <consortium name="EnsemblMetazoa"/>
        </authorList>
    </citation>
    <scope>IDENTIFICATION</scope>
    <source>
        <strain evidence="2">Foshan</strain>
    </source>
</reference>
<proteinExistence type="predicted"/>
<evidence type="ECO:0000313" key="2">
    <source>
        <dbReference type="EnsemblMetazoa" id="AALFPA23_007548.P10047"/>
    </source>
</evidence>
<feature type="signal peptide" evidence="1">
    <location>
        <begin position="1"/>
        <end position="16"/>
    </location>
</feature>
<dbReference type="GeneID" id="115267669"/>
<sequence>MIKLTILIASLALASAGYIRTEPSYAAPVATPTHHSPAPAVSYSSFVRHFPSQPALHFTHDQTHPVTVVSAPNHEYAAPLTNQQRFIYAQNQAPALAYGQGYAPALPQDHYRYPEYDAPLLATKPLVVAQPQPHLYHHHNTYATHAAPVVAAQDYHQGEGLVYDQHHGHY</sequence>
<accession>A0ABM1YB85</accession>
<dbReference type="Proteomes" id="UP000069940">
    <property type="component" value="Unassembled WGS sequence"/>
</dbReference>
<keyword evidence="3" id="KW-1185">Reference proteome</keyword>
<evidence type="ECO:0008006" key="4">
    <source>
        <dbReference type="Google" id="ProtNLM"/>
    </source>
</evidence>
<evidence type="ECO:0000313" key="3">
    <source>
        <dbReference type="Proteomes" id="UP000069940"/>
    </source>
</evidence>